<protein>
    <submittedName>
        <fullName evidence="8">JAB domain-containing protein</fullName>
    </submittedName>
</protein>
<reference evidence="8 9" key="1">
    <citation type="submission" date="2024-03" db="EMBL/GenBank/DDBJ databases">
        <title>Mouse gut bacterial collection (mGBC) of GemPharmatech.</title>
        <authorList>
            <person name="He Y."/>
            <person name="Dong L."/>
            <person name="Wu D."/>
            <person name="Gao X."/>
            <person name="Lin Z."/>
        </authorList>
    </citation>
    <scope>NUCLEOTIDE SEQUENCE [LARGE SCALE GENOMIC DNA]</scope>
    <source>
        <strain evidence="8 9">32-10</strain>
    </source>
</reference>
<dbReference type="PROSITE" id="PS01302">
    <property type="entry name" value="UPF0758"/>
    <property type="match status" value="1"/>
</dbReference>
<dbReference type="EMBL" id="JBCLTR010000007">
    <property type="protein sequence ID" value="MEY8633390.1"/>
    <property type="molecule type" value="Genomic_DNA"/>
</dbReference>
<dbReference type="Proteomes" id="UP001565219">
    <property type="component" value="Unassembled WGS sequence"/>
</dbReference>
<keyword evidence="5" id="KW-0862">Zinc</keyword>
<evidence type="ECO:0000256" key="5">
    <source>
        <dbReference type="ARBA" id="ARBA00022833"/>
    </source>
</evidence>
<organism evidence="8 9">
    <name type="scientific">Anaerostipes hominis</name>
    <name type="common">ex Lee et al. 2021</name>
    <dbReference type="NCBI Taxonomy" id="2025494"/>
    <lineage>
        <taxon>Bacteria</taxon>
        <taxon>Bacillati</taxon>
        <taxon>Bacillota</taxon>
        <taxon>Clostridia</taxon>
        <taxon>Lachnospirales</taxon>
        <taxon>Lachnospiraceae</taxon>
        <taxon>Anaerostipes</taxon>
    </lineage>
</organism>
<dbReference type="PANTHER" id="PTHR30471">
    <property type="entry name" value="DNA REPAIR PROTEIN RADC"/>
    <property type="match status" value="1"/>
</dbReference>
<name>A0ABV4DHM0_9FIRM</name>
<dbReference type="InterPro" id="IPR001405">
    <property type="entry name" value="UPF0758"/>
</dbReference>
<keyword evidence="2" id="KW-0645">Protease</keyword>
<keyword evidence="6" id="KW-0482">Metalloprotease</keyword>
<evidence type="ECO:0000256" key="6">
    <source>
        <dbReference type="ARBA" id="ARBA00023049"/>
    </source>
</evidence>
<keyword evidence="4" id="KW-0378">Hydrolase</keyword>
<evidence type="ECO:0000256" key="1">
    <source>
        <dbReference type="ARBA" id="ARBA00010243"/>
    </source>
</evidence>
<dbReference type="CDD" id="cd08071">
    <property type="entry name" value="MPN_DUF2466"/>
    <property type="match status" value="1"/>
</dbReference>
<gene>
    <name evidence="8" type="ORF">AALG99_07615</name>
</gene>
<evidence type="ECO:0000259" key="7">
    <source>
        <dbReference type="PROSITE" id="PS50249"/>
    </source>
</evidence>
<dbReference type="InterPro" id="IPR037518">
    <property type="entry name" value="MPN"/>
</dbReference>
<dbReference type="Gene3D" id="3.40.140.10">
    <property type="entry name" value="Cytidine Deaminase, domain 2"/>
    <property type="match status" value="1"/>
</dbReference>
<dbReference type="RefSeq" id="WP_270601634.1">
    <property type="nucleotide sequence ID" value="NZ_JAQEVE010000014.1"/>
</dbReference>
<evidence type="ECO:0000313" key="8">
    <source>
        <dbReference type="EMBL" id="MEY8633390.1"/>
    </source>
</evidence>
<dbReference type="InterPro" id="IPR020891">
    <property type="entry name" value="UPF0758_CS"/>
</dbReference>
<dbReference type="InterPro" id="IPR025657">
    <property type="entry name" value="RadC_JAB"/>
</dbReference>
<sequence length="155" mass="17289">MRIICYRTELSNDRLNVLVKESACNYSEAKELKSPERIVQMLNDVFNLSNLAEEYVYLIAFDTKMKPIGIFEVSHGGVNTSICNPREIFVKALLCGATGIVLVHNHPSGDTTPSKQDIQVIQRIKEVGELLGIPLTDSLIVGDGSYCSFREQQIL</sequence>
<dbReference type="PROSITE" id="PS50249">
    <property type="entry name" value="MPN"/>
    <property type="match status" value="1"/>
</dbReference>
<keyword evidence="9" id="KW-1185">Reference proteome</keyword>
<proteinExistence type="inferred from homology"/>
<comment type="similarity">
    <text evidence="1">Belongs to the UPF0758 family.</text>
</comment>
<evidence type="ECO:0000256" key="3">
    <source>
        <dbReference type="ARBA" id="ARBA00022723"/>
    </source>
</evidence>
<evidence type="ECO:0000256" key="2">
    <source>
        <dbReference type="ARBA" id="ARBA00022670"/>
    </source>
</evidence>
<feature type="domain" description="MPN" evidence="7">
    <location>
        <begin position="31"/>
        <end position="155"/>
    </location>
</feature>
<comment type="caution">
    <text evidence="8">The sequence shown here is derived from an EMBL/GenBank/DDBJ whole genome shotgun (WGS) entry which is preliminary data.</text>
</comment>
<evidence type="ECO:0000313" key="9">
    <source>
        <dbReference type="Proteomes" id="UP001565219"/>
    </source>
</evidence>
<dbReference type="Pfam" id="PF04002">
    <property type="entry name" value="RadC"/>
    <property type="match status" value="1"/>
</dbReference>
<dbReference type="PANTHER" id="PTHR30471:SF3">
    <property type="entry name" value="UPF0758 PROTEIN YEES-RELATED"/>
    <property type="match status" value="1"/>
</dbReference>
<evidence type="ECO:0000256" key="4">
    <source>
        <dbReference type="ARBA" id="ARBA00022801"/>
    </source>
</evidence>
<keyword evidence="3" id="KW-0479">Metal-binding</keyword>
<accession>A0ABV4DHM0</accession>